<evidence type="ECO:0000256" key="1">
    <source>
        <dbReference type="RuleBase" id="RU365090"/>
    </source>
</evidence>
<comment type="catalytic activity">
    <reaction evidence="1">
        <text>adenylyl-molybdopterin + molybdate = Mo-molybdopterin + AMP + H(+)</text>
        <dbReference type="Rhea" id="RHEA:35047"/>
        <dbReference type="ChEBI" id="CHEBI:15378"/>
        <dbReference type="ChEBI" id="CHEBI:36264"/>
        <dbReference type="ChEBI" id="CHEBI:62727"/>
        <dbReference type="ChEBI" id="CHEBI:71302"/>
        <dbReference type="ChEBI" id="CHEBI:456215"/>
    </reaction>
</comment>
<dbReference type="GO" id="GO:0005737">
    <property type="term" value="C:cytoplasm"/>
    <property type="evidence" value="ECO:0007669"/>
    <property type="project" value="TreeGrafter"/>
</dbReference>
<name>A0A3G2T1G4_9GAMM</name>
<dbReference type="PANTHER" id="PTHR10192:SF5">
    <property type="entry name" value="GEPHYRIN"/>
    <property type="match status" value="1"/>
</dbReference>
<comment type="pathway">
    <text evidence="1">Cofactor biosynthesis; molybdopterin biosynthesis.</text>
</comment>
<dbReference type="PANTHER" id="PTHR10192">
    <property type="entry name" value="MOLYBDOPTERIN BIOSYNTHESIS PROTEIN"/>
    <property type="match status" value="1"/>
</dbReference>
<dbReference type="Pfam" id="PF03453">
    <property type="entry name" value="MoeA_N"/>
    <property type="match status" value="1"/>
</dbReference>
<dbReference type="Gene3D" id="2.170.190.11">
    <property type="entry name" value="Molybdopterin biosynthesis moea protein, domain 3"/>
    <property type="match status" value="1"/>
</dbReference>
<comment type="cofactor">
    <cofactor evidence="1">
        <name>Mg(2+)</name>
        <dbReference type="ChEBI" id="CHEBI:18420"/>
    </cofactor>
</comment>
<organism evidence="3 4">
    <name type="scientific">Acinetobacter wuhouensis</name>
    <dbReference type="NCBI Taxonomy" id="1879050"/>
    <lineage>
        <taxon>Bacteria</taxon>
        <taxon>Pseudomonadati</taxon>
        <taxon>Pseudomonadota</taxon>
        <taxon>Gammaproteobacteria</taxon>
        <taxon>Moraxellales</taxon>
        <taxon>Moraxellaceae</taxon>
        <taxon>Acinetobacter</taxon>
    </lineage>
</organism>
<sequence length="474" mass="54471">MNIKNSKLIDQIFKQLAKIDLRMPNPNLTEMISIEECLGRKLAEDVQANTDYPSIALSAIDGEMFNIQHEVSTPEQIKSIDIVTFYGALSRSENPFRLFLNKEYTSSISRYMKIGNIANTVIPTEQYSAWLGIRGDFSLKEGERLEPIQIGKGLISVGSDYKKREIILRKDNIITLTKKMLLEQAEITHVAAYKTTKFALLCVDYDLEDLNSNAEFRYIQECMKLWGFEAEIVKIKPFFESETKIDNEDDLISTIDVKTYVKELKDIANSYDYIVACGLVNNKTLSRLGLMATNRFFHNDISSDSLIGNSYRMYCGELKAPTIRKKIKFTDEKGMVRAEIQKSFDDFCVITYLPGNILDIIINMHVIVKPNILNRLYARPFQPDWKIGILTHNYNLTLKNTHDTQVLWAFVSDVHYDGKFNEMRIGSTPELKIITVENERPDMLSFMKDCNCFIPISGEDNPLKAGDYLYYLEI</sequence>
<dbReference type="RefSeq" id="WP_087553080.1">
    <property type="nucleotide sequence ID" value="NZ_CP033133.1"/>
</dbReference>
<keyword evidence="1" id="KW-0808">Transferase</keyword>
<dbReference type="Gene3D" id="3.90.105.10">
    <property type="entry name" value="Molybdopterin biosynthesis moea protein, domain 2"/>
    <property type="match status" value="1"/>
</dbReference>
<dbReference type="InterPro" id="IPR036425">
    <property type="entry name" value="MoaB/Mog-like_dom_sf"/>
</dbReference>
<keyword evidence="1" id="KW-0479">Metal-binding</keyword>
<dbReference type="GO" id="GO:0046872">
    <property type="term" value="F:metal ion binding"/>
    <property type="evidence" value="ECO:0007669"/>
    <property type="project" value="UniProtKB-UniRule"/>
</dbReference>
<protein>
    <recommendedName>
        <fullName evidence="1">Molybdopterin molybdenumtransferase</fullName>
        <ecNumber evidence="1">2.10.1.1</ecNumber>
    </recommendedName>
</protein>
<evidence type="ECO:0000313" key="4">
    <source>
        <dbReference type="Proteomes" id="UP000279962"/>
    </source>
</evidence>
<proteinExistence type="inferred from homology"/>
<comment type="function">
    <text evidence="1">Catalyzes the insertion of molybdate into adenylated molybdopterin with the concomitant release of AMP.</text>
</comment>
<accession>A0A3G2T1G4</accession>
<keyword evidence="1" id="KW-0460">Magnesium</keyword>
<keyword evidence="1" id="KW-0501">Molybdenum cofactor biosynthesis</keyword>
<gene>
    <name evidence="3" type="ORF">CDG68_10700</name>
</gene>
<dbReference type="InterPro" id="IPR036135">
    <property type="entry name" value="MoeA_linker/N_sf"/>
</dbReference>
<reference evidence="3 4" key="1">
    <citation type="submission" date="2018-10" db="EMBL/GenBank/DDBJ databases">
        <title>The complete genome of Acinetobacter wuhouensis strain WCHAW010062.</title>
        <authorList>
            <person name="Hu Y."/>
            <person name="Long H."/>
            <person name="Feng Y."/>
            <person name="Zong Z."/>
        </authorList>
    </citation>
    <scope>NUCLEOTIDE SEQUENCE [LARGE SCALE GENOMIC DNA]</scope>
    <source>
        <strain evidence="3 4">WCHAW010062</strain>
    </source>
</reference>
<dbReference type="SUPFAM" id="SSF63882">
    <property type="entry name" value="MoeA N-terminal region -like"/>
    <property type="match status" value="1"/>
</dbReference>
<dbReference type="InterPro" id="IPR005110">
    <property type="entry name" value="MoeA_linker/N"/>
</dbReference>
<dbReference type="EC" id="2.10.1.1" evidence="1"/>
<dbReference type="GO" id="GO:0061599">
    <property type="term" value="F:molybdopterin molybdotransferase activity"/>
    <property type="evidence" value="ECO:0007669"/>
    <property type="project" value="UniProtKB-UniRule"/>
</dbReference>
<keyword evidence="1" id="KW-0500">Molybdenum</keyword>
<feature type="domain" description="MoeA N-terminal and linker" evidence="2">
    <location>
        <begin position="26"/>
        <end position="182"/>
    </location>
</feature>
<dbReference type="AlphaFoldDB" id="A0A3G2T1G4"/>
<evidence type="ECO:0000313" key="3">
    <source>
        <dbReference type="EMBL" id="AYO54073.1"/>
    </source>
</evidence>
<dbReference type="InterPro" id="IPR038987">
    <property type="entry name" value="MoeA-like"/>
</dbReference>
<dbReference type="EMBL" id="CP033133">
    <property type="protein sequence ID" value="AYO54073.1"/>
    <property type="molecule type" value="Genomic_DNA"/>
</dbReference>
<dbReference type="Proteomes" id="UP000279962">
    <property type="component" value="Chromosome"/>
</dbReference>
<dbReference type="GO" id="GO:0006777">
    <property type="term" value="P:Mo-molybdopterin cofactor biosynthetic process"/>
    <property type="evidence" value="ECO:0007669"/>
    <property type="project" value="UniProtKB-UniRule"/>
</dbReference>
<evidence type="ECO:0000259" key="2">
    <source>
        <dbReference type="Pfam" id="PF03453"/>
    </source>
</evidence>
<comment type="similarity">
    <text evidence="1">Belongs to the MoeA family.</text>
</comment>
<dbReference type="Gene3D" id="3.40.980.10">
    <property type="entry name" value="MoaB/Mog-like domain"/>
    <property type="match status" value="1"/>
</dbReference>